<name>A0A8C2TC43_COTJA</name>
<dbReference type="GO" id="GO:0016020">
    <property type="term" value="C:membrane"/>
    <property type="evidence" value="ECO:0007669"/>
    <property type="project" value="TreeGrafter"/>
</dbReference>
<reference evidence="2" key="2">
    <citation type="submission" date="2025-08" db="UniProtKB">
        <authorList>
            <consortium name="Ensembl"/>
        </authorList>
    </citation>
    <scope>IDENTIFICATION</scope>
</reference>
<accession>A0A8C2TC43</accession>
<dbReference type="PANTHER" id="PTHR15446">
    <property type="entry name" value="UROPLAKIN III"/>
    <property type="match status" value="1"/>
</dbReference>
<proteinExistence type="predicted"/>
<feature type="region of interest" description="Disordered" evidence="1">
    <location>
        <begin position="177"/>
        <end position="198"/>
    </location>
</feature>
<gene>
    <name evidence="2" type="primary">UPK3B</name>
</gene>
<dbReference type="Proteomes" id="UP000694412">
    <property type="component" value="Chromosome 19"/>
</dbReference>
<dbReference type="AlphaFoldDB" id="A0A8C2TC43"/>
<dbReference type="GO" id="GO:0010629">
    <property type="term" value="P:negative regulation of gene expression"/>
    <property type="evidence" value="ECO:0007669"/>
    <property type="project" value="Ensembl"/>
</dbReference>
<keyword evidence="3" id="KW-1185">Reference proteome</keyword>
<evidence type="ECO:0000313" key="2">
    <source>
        <dbReference type="Ensembl" id="ENSCJPP00005011410.1"/>
    </source>
</evidence>
<evidence type="ECO:0000313" key="3">
    <source>
        <dbReference type="Proteomes" id="UP000694412"/>
    </source>
</evidence>
<protein>
    <submittedName>
        <fullName evidence="2">Uroplakin 3B</fullName>
    </submittedName>
</protein>
<reference evidence="2" key="3">
    <citation type="submission" date="2025-09" db="UniProtKB">
        <authorList>
            <consortium name="Ensembl"/>
        </authorList>
    </citation>
    <scope>IDENTIFICATION</scope>
</reference>
<organism evidence="2 3">
    <name type="scientific">Coturnix japonica</name>
    <name type="common">Japanese quail</name>
    <name type="synonym">Coturnix coturnix japonica</name>
    <dbReference type="NCBI Taxonomy" id="93934"/>
    <lineage>
        <taxon>Eukaryota</taxon>
        <taxon>Metazoa</taxon>
        <taxon>Chordata</taxon>
        <taxon>Craniata</taxon>
        <taxon>Vertebrata</taxon>
        <taxon>Euteleostomi</taxon>
        <taxon>Archelosauria</taxon>
        <taxon>Archosauria</taxon>
        <taxon>Dinosauria</taxon>
        <taxon>Saurischia</taxon>
        <taxon>Theropoda</taxon>
        <taxon>Coelurosauria</taxon>
        <taxon>Aves</taxon>
        <taxon>Neognathae</taxon>
        <taxon>Galloanserae</taxon>
        <taxon>Galliformes</taxon>
        <taxon>Phasianidae</taxon>
        <taxon>Perdicinae</taxon>
        <taxon>Coturnix</taxon>
    </lineage>
</organism>
<sequence>ASWPVTCCHPAVPLYLMGLCVAGGLPLTAVPPALLPYVPRVAPGAMVGKVTATTFVLERPRCVFDPFSNASDAVWLVVAFADASTAFKNPTSSSEVPPYEGLPTARAYMTLEMAAATYGCSAPGPAVLRVGADTTCHSRAPCNGPLPSPGPYRVKFLLMGCSGPKAETKWSEPIVLRRGTGGSGAETTTPTPKGGRAPQCPHVTPHHVPFQLALCVPLCCRDLGAHLPYRTHHVPPALPHTLPPACICGCTPWPRGP</sequence>
<reference evidence="2" key="1">
    <citation type="submission" date="2015-11" db="EMBL/GenBank/DDBJ databases">
        <authorList>
            <consortium name="International Coturnix japonica Genome Analysis Consortium"/>
            <person name="Warren W."/>
            <person name="Burt D.W."/>
            <person name="Antin P.B."/>
            <person name="Lanford R."/>
            <person name="Gros J."/>
            <person name="Wilson R.K."/>
        </authorList>
    </citation>
    <scope>NUCLEOTIDE SEQUENCE [LARGE SCALE GENOMIC DNA]</scope>
</reference>
<dbReference type="Ensembl" id="ENSCJPT00005016663.1">
    <property type="protein sequence ID" value="ENSCJPP00005011410.1"/>
    <property type="gene ID" value="ENSCJPG00005009801.1"/>
</dbReference>
<evidence type="ECO:0000256" key="1">
    <source>
        <dbReference type="SAM" id="MobiDB-lite"/>
    </source>
</evidence>
<dbReference type="GeneTree" id="ENSGT00940000153392"/>
<dbReference type="InterPro" id="IPR024831">
    <property type="entry name" value="Uroplakin-3"/>
</dbReference>
<dbReference type="PANTHER" id="PTHR15446:SF15">
    <property type="entry name" value="UROPLAKIN-3B"/>
    <property type="match status" value="1"/>
</dbReference>